<proteinExistence type="predicted"/>
<evidence type="ECO:0008006" key="3">
    <source>
        <dbReference type="Google" id="ProtNLM"/>
    </source>
</evidence>
<name>A0A0M9DL92_9BACI</name>
<dbReference type="AlphaFoldDB" id="A0A0M9DL92"/>
<accession>A0A0M9DL92</accession>
<evidence type="ECO:0000313" key="2">
    <source>
        <dbReference type="Proteomes" id="UP000037977"/>
    </source>
</evidence>
<dbReference type="Proteomes" id="UP000037977">
    <property type="component" value="Unassembled WGS sequence"/>
</dbReference>
<keyword evidence="2" id="KW-1185">Reference proteome</keyword>
<dbReference type="STRING" id="33935.ADM90_02165"/>
<dbReference type="GO" id="GO:0005975">
    <property type="term" value="P:carbohydrate metabolic process"/>
    <property type="evidence" value="ECO:0007669"/>
    <property type="project" value="InterPro"/>
</dbReference>
<gene>
    <name evidence="1" type="ORF">ADM90_02165</name>
</gene>
<dbReference type="CDD" id="cd10787">
    <property type="entry name" value="LamB_YcsF_like"/>
    <property type="match status" value="1"/>
</dbReference>
<dbReference type="InterPro" id="IPR005501">
    <property type="entry name" value="LamB/YcsF/PxpA-like"/>
</dbReference>
<dbReference type="EMBL" id="LGCI01000003">
    <property type="protein sequence ID" value="KOY83728.1"/>
    <property type="molecule type" value="Genomic_DNA"/>
</dbReference>
<dbReference type="NCBIfam" id="NF003814">
    <property type="entry name" value="PRK05406.1-3"/>
    <property type="match status" value="1"/>
</dbReference>
<organism evidence="1 2">
    <name type="scientific">Lysinibacillus macroides</name>
    <dbReference type="NCBI Taxonomy" id="33935"/>
    <lineage>
        <taxon>Bacteria</taxon>
        <taxon>Bacillati</taxon>
        <taxon>Bacillota</taxon>
        <taxon>Bacilli</taxon>
        <taxon>Bacillales</taxon>
        <taxon>Bacillaceae</taxon>
        <taxon>Lysinibacillus</taxon>
    </lineage>
</organism>
<dbReference type="PATRIC" id="fig|33935.3.peg.4620"/>
<sequence length="255" mass="27360">MGRVIDIISDLGEGFGLYEAADDASIIELVSSASVACGFHAGDPRTMAKAVYEAIKKGVGVGAHPGFPDLLGFGRRNISVTPWEVKTDVLYQLGALEAFVRVAGGKLQHICPHGSLGDLSMVDRECATAMLEAVIEFDPSLIIVTQAGELERLAREKGMKVAKLIFADRAYNDDGTLVSRRNSNAVILNKDIVIDRCVRMVIEGKVETITGKEIAVEGESILIHGDTVGSLTLAKDIKAALIDRGVEIKKLADWL</sequence>
<evidence type="ECO:0000313" key="1">
    <source>
        <dbReference type="EMBL" id="KOY83728.1"/>
    </source>
</evidence>
<dbReference type="InterPro" id="IPR011330">
    <property type="entry name" value="Glyco_hydro/deAcase_b/a-brl"/>
</dbReference>
<protein>
    <recommendedName>
        <fullName evidence="3">5-oxoprolinase (ATP-hydrolyzing) subunit A</fullName>
    </recommendedName>
</protein>
<dbReference type="OrthoDB" id="9773478at2"/>
<dbReference type="Pfam" id="PF03746">
    <property type="entry name" value="LamB_YcsF"/>
    <property type="match status" value="1"/>
</dbReference>
<dbReference type="RefSeq" id="WP_053993426.1">
    <property type="nucleotide sequence ID" value="NZ_CP065643.1"/>
</dbReference>
<dbReference type="PANTHER" id="PTHR30292">
    <property type="entry name" value="UNCHARACTERIZED PROTEIN YBGL-RELATED"/>
    <property type="match status" value="1"/>
</dbReference>
<dbReference type="SUPFAM" id="SSF88713">
    <property type="entry name" value="Glycoside hydrolase/deacetylase"/>
    <property type="match status" value="1"/>
</dbReference>
<dbReference type="PANTHER" id="PTHR30292:SF0">
    <property type="entry name" value="5-OXOPROLINASE SUBUNIT A"/>
    <property type="match status" value="1"/>
</dbReference>
<dbReference type="Gene3D" id="3.20.20.370">
    <property type="entry name" value="Glycoside hydrolase/deacetylase"/>
    <property type="match status" value="1"/>
</dbReference>
<reference evidence="1 2" key="1">
    <citation type="submission" date="2015-07" db="EMBL/GenBank/DDBJ databases">
        <title>Genome sequencing project for genomic taxonomy and phylogenomics of Bacillus-like bacteria.</title>
        <authorList>
            <person name="Liu B."/>
            <person name="Wang J."/>
            <person name="Zhu Y."/>
            <person name="Liu G."/>
            <person name="Chen Q."/>
            <person name="Chen Z."/>
            <person name="Che J."/>
            <person name="Ge C."/>
            <person name="Shi H."/>
            <person name="Pan Z."/>
            <person name="Liu X."/>
        </authorList>
    </citation>
    <scope>NUCLEOTIDE SEQUENCE [LARGE SCALE GENOMIC DNA]</scope>
    <source>
        <strain evidence="1 2">DSM 54</strain>
    </source>
</reference>
<comment type="caution">
    <text evidence="1">The sequence shown here is derived from an EMBL/GenBank/DDBJ whole genome shotgun (WGS) entry which is preliminary data.</text>
</comment>